<dbReference type="PANTHER" id="PTHR43162:SF1">
    <property type="entry name" value="PRESTALK A DIFFERENTIATION PROTEIN A"/>
    <property type="match status" value="1"/>
</dbReference>
<protein>
    <submittedName>
        <fullName evidence="2">NmrA family NAD(P)-binding protein</fullName>
    </submittedName>
</protein>
<evidence type="ECO:0000259" key="1">
    <source>
        <dbReference type="Pfam" id="PF05368"/>
    </source>
</evidence>
<name>A0ABW8K8N4_9GAMM</name>
<dbReference type="PANTHER" id="PTHR43162">
    <property type="match status" value="1"/>
</dbReference>
<keyword evidence="3" id="KW-1185">Reference proteome</keyword>
<dbReference type="EMBL" id="JADIKD010000012">
    <property type="protein sequence ID" value="MFK2919240.1"/>
    <property type="molecule type" value="Genomic_DNA"/>
</dbReference>
<comment type="caution">
    <text evidence="2">The sequence shown here is derived from an EMBL/GenBank/DDBJ whole genome shotgun (WGS) entry which is preliminary data.</text>
</comment>
<proteinExistence type="predicted"/>
<dbReference type="SUPFAM" id="SSF51735">
    <property type="entry name" value="NAD(P)-binding Rossmann-fold domains"/>
    <property type="match status" value="1"/>
</dbReference>
<dbReference type="InterPro" id="IPR036291">
    <property type="entry name" value="NAD(P)-bd_dom_sf"/>
</dbReference>
<gene>
    <name evidence="2" type="ORF">ISS97_18360</name>
</gene>
<evidence type="ECO:0000313" key="3">
    <source>
        <dbReference type="Proteomes" id="UP001620408"/>
    </source>
</evidence>
<reference evidence="2 3" key="1">
    <citation type="submission" date="2020-10" db="EMBL/GenBank/DDBJ databases">
        <title>Phylogeny of dyella-like bacteria.</title>
        <authorList>
            <person name="Fu J."/>
        </authorList>
    </citation>
    <scope>NUCLEOTIDE SEQUENCE [LARGE SCALE GENOMIC DNA]</scope>
    <source>
        <strain evidence="2 3">BB4</strain>
    </source>
</reference>
<dbReference type="InterPro" id="IPR008030">
    <property type="entry name" value="NmrA-like"/>
</dbReference>
<evidence type="ECO:0000313" key="2">
    <source>
        <dbReference type="EMBL" id="MFK2919240.1"/>
    </source>
</evidence>
<accession>A0ABW8K8N4</accession>
<dbReference type="RefSeq" id="WP_379983137.1">
    <property type="nucleotide sequence ID" value="NZ_JADIKD010000012.1"/>
</dbReference>
<dbReference type="Pfam" id="PF05368">
    <property type="entry name" value="NmrA"/>
    <property type="match status" value="1"/>
</dbReference>
<feature type="domain" description="NmrA-like" evidence="1">
    <location>
        <begin position="2"/>
        <end position="284"/>
    </location>
</feature>
<dbReference type="InterPro" id="IPR051604">
    <property type="entry name" value="Ergot_Alk_Oxidoreductase"/>
</dbReference>
<organism evidence="2 3">
    <name type="scientific">Dyella koreensis</name>
    <dbReference type="NCBI Taxonomy" id="311235"/>
    <lineage>
        <taxon>Bacteria</taxon>
        <taxon>Pseudomonadati</taxon>
        <taxon>Pseudomonadota</taxon>
        <taxon>Gammaproteobacteria</taxon>
        <taxon>Lysobacterales</taxon>
        <taxon>Rhodanobacteraceae</taxon>
        <taxon>Dyella</taxon>
    </lineage>
</organism>
<dbReference type="Proteomes" id="UP001620408">
    <property type="component" value="Unassembled WGS sequence"/>
</dbReference>
<dbReference type="Gene3D" id="3.90.25.10">
    <property type="entry name" value="UDP-galactose 4-epimerase, domain 1"/>
    <property type="match status" value="1"/>
</dbReference>
<sequence length="296" mass="31322">MITVMGATGHTGTRLVERLLQAGQSVRALGRSKQRLQALAQAGAEVLAGEPDDAGFLAEAFSGAAAVYTLLAYDVQTPDYHAMQNAQGEAVVQALRRSAVSHVVFHSSVGADLPAGNGPIASLHTHEARLRDMGNINALILRSGALFENFNASLETIKQLGMYGDAMAPDVAIPMIATRDIADAAAKALVARDWHGVVVRELLGPRDLSYAEATRLIGERIGMPDLAYEQVPYEAMTGLLCQAGFSENLAHLYVELAQAINEGRIHSLEGRNAANSTPTGFETFADALVATTTLAS</sequence>
<dbReference type="Gene3D" id="3.40.50.720">
    <property type="entry name" value="NAD(P)-binding Rossmann-like Domain"/>
    <property type="match status" value="1"/>
</dbReference>